<dbReference type="Gene3D" id="1.10.340.70">
    <property type="match status" value="1"/>
</dbReference>
<dbReference type="FunFam" id="1.10.340.70:FF:000001">
    <property type="entry name" value="Retrovirus-related Pol polyprotein from transposon gypsy-like Protein"/>
    <property type="match status" value="1"/>
</dbReference>
<dbReference type="GO" id="GO:0008270">
    <property type="term" value="F:zinc ion binding"/>
    <property type="evidence" value="ECO:0007669"/>
    <property type="project" value="UniProtKB-KW"/>
</dbReference>
<evidence type="ECO:0000256" key="2">
    <source>
        <dbReference type="PROSITE-ProRule" id="PRU00047"/>
    </source>
</evidence>
<dbReference type="SUPFAM" id="SSF57756">
    <property type="entry name" value="Retrovirus zinc finger-like domains"/>
    <property type="match status" value="1"/>
</dbReference>
<dbReference type="PANTHER" id="PTHR46888:SF11">
    <property type="entry name" value="SCAN BOX DOMAIN-CONTAINING PROTEIN"/>
    <property type="match status" value="1"/>
</dbReference>
<dbReference type="Ensembl" id="ENSGEVT00005024153.1">
    <property type="protein sequence ID" value="ENSGEVP00005022968.1"/>
    <property type="gene ID" value="ENSGEVG00005016343.1"/>
</dbReference>
<dbReference type="PANTHER" id="PTHR46888">
    <property type="entry name" value="ZINC KNUCKLE DOMAINCONTAINING PROTEIN-RELATED"/>
    <property type="match status" value="1"/>
</dbReference>
<evidence type="ECO:0000259" key="5">
    <source>
        <dbReference type="PROSITE" id="PS50994"/>
    </source>
</evidence>
<feature type="compositionally biased region" description="Low complexity" evidence="3">
    <location>
        <begin position="295"/>
        <end position="311"/>
    </location>
</feature>
<dbReference type="Pfam" id="PF17921">
    <property type="entry name" value="Integrase_H2C2"/>
    <property type="match status" value="1"/>
</dbReference>
<reference evidence="6" key="2">
    <citation type="submission" date="2025-09" db="UniProtKB">
        <authorList>
            <consortium name="Ensembl"/>
        </authorList>
    </citation>
    <scope>IDENTIFICATION</scope>
</reference>
<dbReference type="SUPFAM" id="SSF50630">
    <property type="entry name" value="Acid proteases"/>
    <property type="match status" value="1"/>
</dbReference>
<dbReference type="InterPro" id="IPR021109">
    <property type="entry name" value="Peptidase_aspartic_dom_sf"/>
</dbReference>
<dbReference type="SUPFAM" id="SSF53098">
    <property type="entry name" value="Ribonuclease H-like"/>
    <property type="match status" value="1"/>
</dbReference>
<accession>A0A8C4YBX2</accession>
<feature type="compositionally biased region" description="Basic residues" evidence="3">
    <location>
        <begin position="559"/>
        <end position="568"/>
    </location>
</feature>
<dbReference type="GO" id="GO:0003676">
    <property type="term" value="F:nucleic acid binding"/>
    <property type="evidence" value="ECO:0007669"/>
    <property type="project" value="InterPro"/>
</dbReference>
<proteinExistence type="predicted"/>
<dbReference type="InterPro" id="IPR012337">
    <property type="entry name" value="RNaseH-like_sf"/>
</dbReference>
<feature type="compositionally biased region" description="Low complexity" evidence="3">
    <location>
        <begin position="501"/>
        <end position="527"/>
    </location>
</feature>
<feature type="region of interest" description="Disordered" evidence="3">
    <location>
        <begin position="458"/>
        <end position="542"/>
    </location>
</feature>
<evidence type="ECO:0000313" key="6">
    <source>
        <dbReference type="Ensembl" id="ENSGEVP00005022968.1"/>
    </source>
</evidence>
<dbReference type="Proteomes" id="UP000694390">
    <property type="component" value="Unassembled WGS sequence"/>
</dbReference>
<dbReference type="InterPro" id="IPR041588">
    <property type="entry name" value="Integrase_H2C2"/>
</dbReference>
<dbReference type="Gene3D" id="3.30.420.10">
    <property type="entry name" value="Ribonuclease H-like superfamily/Ribonuclease H"/>
    <property type="match status" value="1"/>
</dbReference>
<keyword evidence="2" id="KW-0862">Zinc</keyword>
<feature type="compositionally biased region" description="Basic and acidic residues" evidence="3">
    <location>
        <begin position="267"/>
        <end position="277"/>
    </location>
</feature>
<keyword evidence="2" id="KW-0863">Zinc-finger</keyword>
<sequence>MSRKPEAVQLEAMEKQMELLRTQMARDEATHKQDMERLQKQEEAKNAAHRRDMEKQQKEMELQREAHRQAMELEKAKQNTANPNNPAPIIVPQHRKFPTYKARDDTEAFLENFERACLGYSIPEDQYMVELRPQLRGLLAEVGAEMPKENMNDYKLFQTKARYRMGITPDHARRRFRTQKWKPDVSFPKHAYYVGKNYEAWISGHNVKTLEELHLLIQMEQFLDGVPEDITRYIQDGKPKNLAEAGEIGARWMEVAESKKATVKGNDYPRGHTDHKPYNRGQPKTPHTTQVKPQTPYSSTSPVSSNSTRPSDQSDGRCFKCNELGHIKANCPKNTMRVQFITPLSHQRSPCPDASPIPFERRENLRVGGKKVTVWRDTGAKVSAIHQSFVDPKFINPKAKVTIYPFMSQAVDLPTAELPVQYKGWSGMWTFAVYDNYPIPMLLGEDLANQVKRAKRVGMVTRSQTRQASRPIPVPEPSTEAPSVLPETQTEVVDPDSMPITETATAPPGPGPELEQQPAPASATTSSISMPESASEPELEQKTAIPKRLSQSLKYPQVHQRRAVHQQRKQTPSSTSLPGGPSPSPQSEEELVTPASRKQFQTEQEADDSLQKAWATARSTPPPLSSSNRSRFVIDQGLLYKEILSGGHWEEWQPQKQLVVPTKYRGKLLSLAHDHPSGHAGVNRTKDRLGKSFHWEGMGKDVAKYVRSCEVCQRVGKPQDQVKAPFQPLPIIEVPFQRVAVDILGPFPKKTPREKQYVLTLVDFATRWPEALALGNTRANTVCLALTDIFARVGWPADILTDSGSNFLAGTMEKLWQTHGVNHLVATPYHHQTNGLVERFNGTLGAMIRKFINEFSNNWDLVLQQLLFAYRAVPHPSLGFSRLNLCMVTRLRDHYSW</sequence>
<organism evidence="6 7">
    <name type="scientific">Gopherus evgoodei</name>
    <name type="common">Goodes thornscrub tortoise</name>
    <dbReference type="NCBI Taxonomy" id="1825980"/>
    <lineage>
        <taxon>Eukaryota</taxon>
        <taxon>Metazoa</taxon>
        <taxon>Chordata</taxon>
        <taxon>Craniata</taxon>
        <taxon>Vertebrata</taxon>
        <taxon>Euteleostomi</taxon>
        <taxon>Archelosauria</taxon>
        <taxon>Testudinata</taxon>
        <taxon>Testudines</taxon>
        <taxon>Cryptodira</taxon>
        <taxon>Durocryptodira</taxon>
        <taxon>Testudinoidea</taxon>
        <taxon>Testudinidae</taxon>
        <taxon>Gopherus</taxon>
    </lineage>
</organism>
<feature type="region of interest" description="Disordered" evidence="3">
    <location>
        <begin position="26"/>
        <end position="57"/>
    </location>
</feature>
<dbReference type="Pfam" id="PF00665">
    <property type="entry name" value="rve"/>
    <property type="match status" value="1"/>
</dbReference>
<feature type="region of interest" description="Disordered" evidence="3">
    <location>
        <begin position="261"/>
        <end position="316"/>
    </location>
</feature>
<dbReference type="PROSITE" id="PS50158">
    <property type="entry name" value="ZF_CCHC"/>
    <property type="match status" value="1"/>
</dbReference>
<evidence type="ECO:0000256" key="1">
    <source>
        <dbReference type="ARBA" id="ARBA00039658"/>
    </source>
</evidence>
<dbReference type="AlphaFoldDB" id="A0A8C4YBX2"/>
<dbReference type="Pfam" id="PF00098">
    <property type="entry name" value="zf-CCHC"/>
    <property type="match status" value="1"/>
</dbReference>
<reference evidence="6" key="1">
    <citation type="submission" date="2025-08" db="UniProtKB">
        <authorList>
            <consortium name="Ensembl"/>
        </authorList>
    </citation>
    <scope>IDENTIFICATION</scope>
</reference>
<dbReference type="SMART" id="SM00343">
    <property type="entry name" value="ZnF_C2HC"/>
    <property type="match status" value="1"/>
</dbReference>
<name>A0A8C4YBX2_9SAUR</name>
<protein>
    <recommendedName>
        <fullName evidence="1">Gypsy retrotransposon integrase-like protein 1</fullName>
    </recommendedName>
</protein>
<evidence type="ECO:0000313" key="7">
    <source>
        <dbReference type="Proteomes" id="UP000694390"/>
    </source>
</evidence>
<feature type="domain" description="Integrase catalytic" evidence="5">
    <location>
        <begin position="731"/>
        <end position="890"/>
    </location>
</feature>
<dbReference type="GeneTree" id="ENSGT00940000169353"/>
<dbReference type="GO" id="GO:0015074">
    <property type="term" value="P:DNA integration"/>
    <property type="evidence" value="ECO:0007669"/>
    <property type="project" value="InterPro"/>
</dbReference>
<dbReference type="InterPro" id="IPR001878">
    <property type="entry name" value="Znf_CCHC"/>
</dbReference>
<dbReference type="PROSITE" id="PS50994">
    <property type="entry name" value="INTEGRASE"/>
    <property type="match status" value="1"/>
</dbReference>
<dbReference type="InterPro" id="IPR036875">
    <property type="entry name" value="Znf_CCHC_sf"/>
</dbReference>
<keyword evidence="2" id="KW-0479">Metal-binding</keyword>
<feature type="region of interest" description="Disordered" evidence="3">
    <location>
        <begin position="555"/>
        <end position="629"/>
    </location>
</feature>
<dbReference type="InterPro" id="IPR036397">
    <property type="entry name" value="RNaseH_sf"/>
</dbReference>
<feature type="compositionally biased region" description="Low complexity" evidence="3">
    <location>
        <begin position="569"/>
        <end position="579"/>
    </location>
</feature>
<keyword evidence="7" id="KW-1185">Reference proteome</keyword>
<dbReference type="Gene3D" id="1.10.4020.10">
    <property type="entry name" value="DNA breaking-rejoining enzymes"/>
    <property type="match status" value="1"/>
</dbReference>
<dbReference type="InterPro" id="IPR038269">
    <property type="entry name" value="SCAN_sf"/>
</dbReference>
<evidence type="ECO:0000256" key="3">
    <source>
        <dbReference type="SAM" id="MobiDB-lite"/>
    </source>
</evidence>
<feature type="domain" description="CCHC-type" evidence="4">
    <location>
        <begin position="317"/>
        <end position="333"/>
    </location>
</feature>
<evidence type="ECO:0000259" key="4">
    <source>
        <dbReference type="PROSITE" id="PS50158"/>
    </source>
</evidence>
<dbReference type="InterPro" id="IPR001584">
    <property type="entry name" value="Integrase_cat-core"/>
</dbReference>
<dbReference type="OrthoDB" id="775972at2759"/>
<dbReference type="SUPFAM" id="SSF47353">
    <property type="entry name" value="Retrovirus capsid dimerization domain-like"/>
    <property type="match status" value="1"/>
</dbReference>
<dbReference type="Gene3D" id="4.10.60.10">
    <property type="entry name" value="Zinc finger, CCHC-type"/>
    <property type="match status" value="1"/>
</dbReference>